<proteinExistence type="predicted"/>
<dbReference type="EMBL" id="JARK01001535">
    <property type="protein sequence ID" value="EYB92009.1"/>
    <property type="molecule type" value="Genomic_DNA"/>
</dbReference>
<evidence type="ECO:0000313" key="1">
    <source>
        <dbReference type="EMBL" id="EYB92009.1"/>
    </source>
</evidence>
<dbReference type="AlphaFoldDB" id="A0A016SNV9"/>
<keyword evidence="2" id="KW-1185">Reference proteome</keyword>
<name>A0A016SNV9_9BILA</name>
<sequence length="72" mass="7909">MVIEQDISSVFERTVVPASANKFGAMSHVTMLARCCCACKGGSRYDGKDTCSIDRNRVKYVQLYGTILVQVS</sequence>
<gene>
    <name evidence="1" type="primary">Acey_s0199.g1665</name>
    <name evidence="1" type="ORF">Y032_0199g1665</name>
</gene>
<dbReference type="Proteomes" id="UP000024635">
    <property type="component" value="Unassembled WGS sequence"/>
</dbReference>
<organism evidence="1 2">
    <name type="scientific">Ancylostoma ceylanicum</name>
    <dbReference type="NCBI Taxonomy" id="53326"/>
    <lineage>
        <taxon>Eukaryota</taxon>
        <taxon>Metazoa</taxon>
        <taxon>Ecdysozoa</taxon>
        <taxon>Nematoda</taxon>
        <taxon>Chromadorea</taxon>
        <taxon>Rhabditida</taxon>
        <taxon>Rhabditina</taxon>
        <taxon>Rhabditomorpha</taxon>
        <taxon>Strongyloidea</taxon>
        <taxon>Ancylostomatidae</taxon>
        <taxon>Ancylostomatinae</taxon>
        <taxon>Ancylostoma</taxon>
    </lineage>
</organism>
<evidence type="ECO:0000313" key="2">
    <source>
        <dbReference type="Proteomes" id="UP000024635"/>
    </source>
</evidence>
<accession>A0A016SNV9</accession>
<protein>
    <submittedName>
        <fullName evidence="1">Uncharacterized protein</fullName>
    </submittedName>
</protein>
<reference evidence="2" key="1">
    <citation type="journal article" date="2015" name="Nat. Genet.">
        <title>The genome and transcriptome of the zoonotic hookworm Ancylostoma ceylanicum identify infection-specific gene families.</title>
        <authorList>
            <person name="Schwarz E.M."/>
            <person name="Hu Y."/>
            <person name="Antoshechkin I."/>
            <person name="Miller M.M."/>
            <person name="Sternberg P.W."/>
            <person name="Aroian R.V."/>
        </authorList>
    </citation>
    <scope>NUCLEOTIDE SEQUENCE</scope>
    <source>
        <strain evidence="2">HY135</strain>
    </source>
</reference>
<comment type="caution">
    <text evidence="1">The sequence shown here is derived from an EMBL/GenBank/DDBJ whole genome shotgun (WGS) entry which is preliminary data.</text>
</comment>